<feature type="compositionally biased region" description="Polar residues" evidence="1">
    <location>
        <begin position="87"/>
        <end position="96"/>
    </location>
</feature>
<feature type="transmembrane region" description="Helical" evidence="2">
    <location>
        <begin position="191"/>
        <end position="217"/>
    </location>
</feature>
<reference evidence="3 4" key="1">
    <citation type="submission" date="2016-10" db="EMBL/GenBank/DDBJ databases">
        <title>Draft genome sequence of Coniochaeta ligniaria NRRL30616, a lignocellulolytic fungus for bioabatement of inhibitors in plant biomass hydrolysates.</title>
        <authorList>
            <consortium name="DOE Joint Genome Institute"/>
            <person name="Jimenez D.J."/>
            <person name="Hector R.E."/>
            <person name="Riley R."/>
            <person name="Sun H."/>
            <person name="Grigoriev I.V."/>
            <person name="Van Elsas J.D."/>
            <person name="Nichols N.N."/>
        </authorList>
    </citation>
    <scope>NUCLEOTIDE SEQUENCE [LARGE SCALE GENOMIC DNA]</scope>
    <source>
        <strain evidence="3 4">NRRL 30616</strain>
    </source>
</reference>
<feature type="region of interest" description="Disordered" evidence="1">
    <location>
        <begin position="77"/>
        <end position="96"/>
    </location>
</feature>
<feature type="transmembrane region" description="Helical" evidence="2">
    <location>
        <begin position="323"/>
        <end position="344"/>
    </location>
</feature>
<keyword evidence="2" id="KW-1133">Transmembrane helix</keyword>
<feature type="transmembrane region" description="Helical" evidence="2">
    <location>
        <begin position="122"/>
        <end position="142"/>
    </location>
</feature>
<evidence type="ECO:0000256" key="1">
    <source>
        <dbReference type="SAM" id="MobiDB-lite"/>
    </source>
</evidence>
<feature type="transmembrane region" description="Helical" evidence="2">
    <location>
        <begin position="33"/>
        <end position="54"/>
    </location>
</feature>
<dbReference type="AlphaFoldDB" id="A0A1J7J567"/>
<evidence type="ECO:0000256" key="2">
    <source>
        <dbReference type="SAM" id="Phobius"/>
    </source>
</evidence>
<gene>
    <name evidence="3" type="ORF">CONLIGDRAFT_644630</name>
</gene>
<sequence>MMRSIASTAGAALYKRALDGGDSPDDPKPVSGWVILVFLANFLVFLPVVIYLSYTLGQLFPALAIIENTDPPAYEPLALSDDAADGNTPSSTDAGKPISSSLRALNHLLYSVGGWRSSLRGLGAFLALSFAITFVAGIFAAVPFVPSFVGTLLASLALVQLSAAWVHIAISPPNPAYFWRRLPPFRKTLEATWLPTVASWAAVTVAGYLPTLTAWLVDLPLYDPSKPNDLPEYNRHASWKALLVLLVTLSAWALFIVPAEVLLIRVQASLLPPDEDTIVPFDRTYDGTLEPAVVGKGYVSARDALRTFPRASWVRIYVLHAKIFGAVLVAYGVMMAVVIPQILLLKL</sequence>
<accession>A0A1J7J567</accession>
<keyword evidence="4" id="KW-1185">Reference proteome</keyword>
<dbReference type="Proteomes" id="UP000182658">
    <property type="component" value="Unassembled WGS sequence"/>
</dbReference>
<dbReference type="EMBL" id="KV875098">
    <property type="protein sequence ID" value="OIW28441.1"/>
    <property type="molecule type" value="Genomic_DNA"/>
</dbReference>
<dbReference type="OrthoDB" id="2896006at2759"/>
<protein>
    <recommendedName>
        <fullName evidence="5">Ubiquitin carrier protein</fullName>
    </recommendedName>
</protein>
<proteinExistence type="predicted"/>
<evidence type="ECO:0000313" key="3">
    <source>
        <dbReference type="EMBL" id="OIW28441.1"/>
    </source>
</evidence>
<evidence type="ECO:0000313" key="4">
    <source>
        <dbReference type="Proteomes" id="UP000182658"/>
    </source>
</evidence>
<evidence type="ECO:0008006" key="5">
    <source>
        <dbReference type="Google" id="ProtNLM"/>
    </source>
</evidence>
<keyword evidence="2" id="KW-0812">Transmembrane</keyword>
<dbReference type="STRING" id="1408157.A0A1J7J567"/>
<name>A0A1J7J567_9PEZI</name>
<dbReference type="InParanoid" id="A0A1J7J567"/>
<feature type="transmembrane region" description="Helical" evidence="2">
    <location>
        <begin position="148"/>
        <end position="170"/>
    </location>
</feature>
<keyword evidence="2" id="KW-0472">Membrane</keyword>
<organism evidence="3 4">
    <name type="scientific">Coniochaeta ligniaria NRRL 30616</name>
    <dbReference type="NCBI Taxonomy" id="1408157"/>
    <lineage>
        <taxon>Eukaryota</taxon>
        <taxon>Fungi</taxon>
        <taxon>Dikarya</taxon>
        <taxon>Ascomycota</taxon>
        <taxon>Pezizomycotina</taxon>
        <taxon>Sordariomycetes</taxon>
        <taxon>Sordariomycetidae</taxon>
        <taxon>Coniochaetales</taxon>
        <taxon>Coniochaetaceae</taxon>
        <taxon>Coniochaeta</taxon>
    </lineage>
</organism>
<feature type="transmembrane region" description="Helical" evidence="2">
    <location>
        <begin position="237"/>
        <end position="257"/>
    </location>
</feature>